<proteinExistence type="inferred from homology"/>
<evidence type="ECO:0000256" key="1">
    <source>
        <dbReference type="ARBA" id="ARBA00008427"/>
    </source>
</evidence>
<keyword evidence="3" id="KW-0687">Ribonucleoprotein</keyword>
<evidence type="ECO:0000313" key="7">
    <source>
        <dbReference type="Proteomes" id="UP000177594"/>
    </source>
</evidence>
<comment type="caution">
    <text evidence="6">The sequence shown here is derived from an EMBL/GenBank/DDBJ whole genome shotgun (WGS) entry which is preliminary data.</text>
</comment>
<dbReference type="InterPro" id="IPR008991">
    <property type="entry name" value="Translation_prot_SH3-like_sf"/>
</dbReference>
<dbReference type="InterPro" id="IPR036948">
    <property type="entry name" value="Ribosomal_eL21_sf"/>
</dbReference>
<sequence length="96" mass="11460">MGKRIGTHQRKTRYKYKRHYREQGKTRVSQFFQQLELGDKVGLKINSSYQYGRFFPRFHGLTGTIAGKKGFCYIVEVKDQHKEKSLYVHPIHLQKQ</sequence>
<dbReference type="PROSITE" id="PS01171">
    <property type="entry name" value="RIBOSOMAL_L21E"/>
    <property type="match status" value="1"/>
</dbReference>
<protein>
    <recommendedName>
        <fullName evidence="4">Large ribosomal subunit protein eL21</fullName>
    </recommendedName>
    <alternativeName>
        <fullName evidence="5">50S ribosomal protein L21e</fullName>
    </alternativeName>
</protein>
<dbReference type="Pfam" id="PF01157">
    <property type="entry name" value="Ribosomal_L21e"/>
    <property type="match status" value="1"/>
</dbReference>
<dbReference type="AlphaFoldDB" id="A0A1F8ECQ7"/>
<dbReference type="GO" id="GO:0006412">
    <property type="term" value="P:translation"/>
    <property type="evidence" value="ECO:0007669"/>
    <property type="project" value="InterPro"/>
</dbReference>
<reference evidence="6 7" key="1">
    <citation type="journal article" date="2016" name="Nat. Commun.">
        <title>Thousands of microbial genomes shed light on interconnected biogeochemical processes in an aquifer system.</title>
        <authorList>
            <person name="Anantharaman K."/>
            <person name="Brown C.T."/>
            <person name="Hug L.A."/>
            <person name="Sharon I."/>
            <person name="Castelle C.J."/>
            <person name="Probst A.J."/>
            <person name="Thomas B.C."/>
            <person name="Singh A."/>
            <person name="Wilkins M.J."/>
            <person name="Karaoz U."/>
            <person name="Brodie E.L."/>
            <person name="Williams K.H."/>
            <person name="Hubbard S.S."/>
            <person name="Banfield J.F."/>
        </authorList>
    </citation>
    <scope>NUCLEOTIDE SEQUENCE [LARGE SCALE GENOMIC DNA]</scope>
</reference>
<organism evidence="6 7">
    <name type="scientific">Candidatus Yanofskybacteria bacterium RIFCSPHIGHO2_01_FULL_39_8b</name>
    <dbReference type="NCBI Taxonomy" id="1802659"/>
    <lineage>
        <taxon>Bacteria</taxon>
        <taxon>Candidatus Yanofskyibacteriota</taxon>
    </lineage>
</organism>
<accession>A0A1F8ECQ7</accession>
<evidence type="ECO:0000313" key="6">
    <source>
        <dbReference type="EMBL" id="OGM98397.1"/>
    </source>
</evidence>
<dbReference type="GO" id="GO:1990904">
    <property type="term" value="C:ribonucleoprotein complex"/>
    <property type="evidence" value="ECO:0007669"/>
    <property type="project" value="UniProtKB-KW"/>
</dbReference>
<dbReference type="NCBIfam" id="NF003303">
    <property type="entry name" value="PRK04306.1"/>
    <property type="match status" value="1"/>
</dbReference>
<dbReference type="EMBL" id="MGIZ01000039">
    <property type="protein sequence ID" value="OGM98397.1"/>
    <property type="molecule type" value="Genomic_DNA"/>
</dbReference>
<dbReference type="InterPro" id="IPR001147">
    <property type="entry name" value="Ribosomal_eL21"/>
</dbReference>
<name>A0A1F8ECQ7_9BACT</name>
<evidence type="ECO:0000256" key="2">
    <source>
        <dbReference type="ARBA" id="ARBA00022980"/>
    </source>
</evidence>
<dbReference type="HAMAP" id="MF_00369">
    <property type="entry name" value="Ribosomal_eL21"/>
    <property type="match status" value="1"/>
</dbReference>
<dbReference type="GO" id="GO:0005840">
    <property type="term" value="C:ribosome"/>
    <property type="evidence" value="ECO:0007669"/>
    <property type="project" value="UniProtKB-KW"/>
</dbReference>
<keyword evidence="2" id="KW-0689">Ribosomal protein</keyword>
<dbReference type="Gene3D" id="2.30.30.70">
    <property type="entry name" value="Ribosomal protein L21"/>
    <property type="match status" value="1"/>
</dbReference>
<dbReference type="InterPro" id="IPR022856">
    <property type="entry name" value="Ribosomal_eL21_arc"/>
</dbReference>
<dbReference type="Proteomes" id="UP000177594">
    <property type="component" value="Unassembled WGS sequence"/>
</dbReference>
<evidence type="ECO:0000256" key="5">
    <source>
        <dbReference type="ARBA" id="ARBA00035508"/>
    </source>
</evidence>
<dbReference type="SUPFAM" id="SSF50104">
    <property type="entry name" value="Translation proteins SH3-like domain"/>
    <property type="match status" value="1"/>
</dbReference>
<evidence type="ECO:0000256" key="3">
    <source>
        <dbReference type="ARBA" id="ARBA00023274"/>
    </source>
</evidence>
<evidence type="ECO:0000256" key="4">
    <source>
        <dbReference type="ARBA" id="ARBA00035219"/>
    </source>
</evidence>
<dbReference type="InterPro" id="IPR018259">
    <property type="entry name" value="Ribosomal_eL21_CS"/>
</dbReference>
<gene>
    <name evidence="6" type="ORF">A2817_01110</name>
</gene>
<dbReference type="GO" id="GO:0003735">
    <property type="term" value="F:structural constituent of ribosome"/>
    <property type="evidence" value="ECO:0007669"/>
    <property type="project" value="InterPro"/>
</dbReference>
<comment type="similarity">
    <text evidence="1">Belongs to the eukaryotic ribosomal protein eL21 family.</text>
</comment>